<reference evidence="2 3" key="1">
    <citation type="journal article" date="2024" name="Int. J. Syst. Evol. Microbiol.">
        <title>Paenibacillus hexagrammi sp. nov., a novel bacterium isolated from the gut content of Hexagrammos agrammus.</title>
        <authorList>
            <person name="Jung H.K."/>
            <person name="Kim D.G."/>
            <person name="Zin H."/>
            <person name="Park J."/>
            <person name="Jung H."/>
            <person name="Kim Y.O."/>
            <person name="Kong H.J."/>
            <person name="Kim J.W."/>
            <person name="Kim Y.S."/>
        </authorList>
    </citation>
    <scope>NUCLEOTIDE SEQUENCE [LARGE SCALE GENOMIC DNA]</scope>
    <source>
        <strain evidence="2 3">YPD9-1</strain>
    </source>
</reference>
<feature type="transmembrane region" description="Helical" evidence="1">
    <location>
        <begin position="21"/>
        <end position="42"/>
    </location>
</feature>
<dbReference type="InterPro" id="IPR004761">
    <property type="entry name" value="Spore_GerAB"/>
</dbReference>
<feature type="transmembrane region" description="Helical" evidence="1">
    <location>
        <begin position="199"/>
        <end position="222"/>
    </location>
</feature>
<feature type="transmembrane region" description="Helical" evidence="1">
    <location>
        <begin position="296"/>
        <end position="316"/>
    </location>
</feature>
<gene>
    <name evidence="2" type="ORF">L0M14_02080</name>
</gene>
<dbReference type="Pfam" id="PF03845">
    <property type="entry name" value="Spore_permease"/>
    <property type="match status" value="1"/>
</dbReference>
<feature type="transmembrane region" description="Helical" evidence="1">
    <location>
        <begin position="328"/>
        <end position="347"/>
    </location>
</feature>
<dbReference type="Proteomes" id="UP001649230">
    <property type="component" value="Chromosome"/>
</dbReference>
<accession>A0ABY3SJN4</accession>
<evidence type="ECO:0000313" key="3">
    <source>
        <dbReference type="Proteomes" id="UP001649230"/>
    </source>
</evidence>
<name>A0ABY3SJN4_9BACL</name>
<dbReference type="RefSeq" id="WP_235120443.1">
    <property type="nucleotide sequence ID" value="NZ_CP090978.1"/>
</dbReference>
<keyword evidence="1" id="KW-1133">Transmembrane helix</keyword>
<feature type="transmembrane region" description="Helical" evidence="1">
    <location>
        <begin position="98"/>
        <end position="116"/>
    </location>
</feature>
<feature type="transmembrane region" description="Helical" evidence="1">
    <location>
        <begin position="251"/>
        <end position="275"/>
    </location>
</feature>
<keyword evidence="1" id="KW-0472">Membrane</keyword>
<organism evidence="2 3">
    <name type="scientific">Paenibacillus hexagrammi</name>
    <dbReference type="NCBI Taxonomy" id="2908839"/>
    <lineage>
        <taxon>Bacteria</taxon>
        <taxon>Bacillati</taxon>
        <taxon>Bacillota</taxon>
        <taxon>Bacilli</taxon>
        <taxon>Bacillales</taxon>
        <taxon>Paenibacillaceae</taxon>
        <taxon>Paenibacillus</taxon>
    </lineage>
</organism>
<dbReference type="EMBL" id="CP090978">
    <property type="protein sequence ID" value="UJF34052.1"/>
    <property type="molecule type" value="Genomic_DNA"/>
</dbReference>
<proteinExistence type="predicted"/>
<protein>
    <submittedName>
        <fullName evidence="2">GerAB/ArcD/ProY family transporter</fullName>
    </submittedName>
</protein>
<feature type="transmembrane region" description="Helical" evidence="1">
    <location>
        <begin position="62"/>
        <end position="86"/>
    </location>
</feature>
<evidence type="ECO:0000256" key="1">
    <source>
        <dbReference type="SAM" id="Phobius"/>
    </source>
</evidence>
<keyword evidence="3" id="KW-1185">Reference proteome</keyword>
<feature type="transmembrane region" description="Helical" evidence="1">
    <location>
        <begin position="122"/>
        <end position="142"/>
    </location>
</feature>
<evidence type="ECO:0000313" key="2">
    <source>
        <dbReference type="EMBL" id="UJF34052.1"/>
    </source>
</evidence>
<keyword evidence="1" id="KW-0812">Transmembrane</keyword>
<sequence>MLTNTILFIPSILMKHRFSGTIPSMLLSVLIGSVLTYLFTHAMMTFNGKGIPEILEMFLPKWVNAVLLIYLGFMWFASGGLVAVSYSRILQRFVNPDLNLFLLIAFLGIACGWVATNGSRSVMYLMEIVLLLNLPMIGFILFKTVTNENMDWDAVRVMIHYVWQWPNWESLAASTYVFTGYINWAIFNRTFRVDGRLSFLWIVTLTGTLVLTSTFIIPIGFFGTLGVDDFIYTWVSTADSMRMEFGFVERVLFVFLLLYLNVAMLFITVTWHVGAELMKSVIPKKYQEYAGRRPRMTSGVIIAVFLLLSEWTARMFDEKHYMMLTSAWFQLRLPSEVALVLLIFWLGRRSKS</sequence>